<dbReference type="EMBL" id="BPLR01011940">
    <property type="protein sequence ID" value="GIY50098.1"/>
    <property type="molecule type" value="Genomic_DNA"/>
</dbReference>
<organism evidence="1 2">
    <name type="scientific">Caerostris extrusa</name>
    <name type="common">Bark spider</name>
    <name type="synonym">Caerostris bankana</name>
    <dbReference type="NCBI Taxonomy" id="172846"/>
    <lineage>
        <taxon>Eukaryota</taxon>
        <taxon>Metazoa</taxon>
        <taxon>Ecdysozoa</taxon>
        <taxon>Arthropoda</taxon>
        <taxon>Chelicerata</taxon>
        <taxon>Arachnida</taxon>
        <taxon>Araneae</taxon>
        <taxon>Araneomorphae</taxon>
        <taxon>Entelegynae</taxon>
        <taxon>Araneoidea</taxon>
        <taxon>Araneidae</taxon>
        <taxon>Caerostris</taxon>
    </lineage>
</organism>
<evidence type="ECO:0000313" key="1">
    <source>
        <dbReference type="EMBL" id="GIY50098.1"/>
    </source>
</evidence>
<dbReference type="AlphaFoldDB" id="A0AAV4TU37"/>
<reference evidence="1 2" key="1">
    <citation type="submission" date="2021-06" db="EMBL/GenBank/DDBJ databases">
        <title>Caerostris extrusa draft genome.</title>
        <authorList>
            <person name="Kono N."/>
            <person name="Arakawa K."/>
        </authorList>
    </citation>
    <scope>NUCLEOTIDE SEQUENCE [LARGE SCALE GENOMIC DNA]</scope>
</reference>
<protein>
    <submittedName>
        <fullName evidence="1">TBC1 domain family member 9</fullName>
    </submittedName>
</protein>
<gene>
    <name evidence="1" type="primary">TBC1D9_1</name>
    <name evidence="1" type="ORF">CEXT_348431</name>
</gene>
<name>A0AAV4TU37_CAEEX</name>
<dbReference type="Proteomes" id="UP001054945">
    <property type="component" value="Unassembled WGS sequence"/>
</dbReference>
<comment type="caution">
    <text evidence="1">The sequence shown here is derived from an EMBL/GenBank/DDBJ whole genome shotgun (WGS) entry which is preliminary data.</text>
</comment>
<accession>A0AAV4TU37</accession>
<keyword evidence="2" id="KW-1185">Reference proteome</keyword>
<proteinExistence type="predicted"/>
<evidence type="ECO:0000313" key="2">
    <source>
        <dbReference type="Proteomes" id="UP001054945"/>
    </source>
</evidence>
<sequence>MRKTKQQTSRRDRSPFFPIKTETEKTDISSGESLDLSIIPFLGIHETRAFEGFGYLFLLQEIRSILFFMEGPHQPLPFRIILHTSADKNPLIVASAFTKNEITDHWEWLEKNVVPTLGAFDNTDEMRNFVACKIESLVAQNPLIVLRILTACSTK</sequence>